<organism evidence="6 7">
    <name type="scientific">Puniceispirillum marinum (strain IMCC1322)</name>
    <dbReference type="NCBI Taxonomy" id="488538"/>
    <lineage>
        <taxon>Bacteria</taxon>
        <taxon>Pseudomonadati</taxon>
        <taxon>Pseudomonadota</taxon>
        <taxon>Alphaproteobacteria</taxon>
        <taxon>Candidatus Puniceispirillales</taxon>
        <taxon>Candidatus Puniceispirillaceae</taxon>
        <taxon>Candidatus Puniceispirillum</taxon>
    </lineage>
</organism>
<protein>
    <submittedName>
        <fullName evidence="6">Major facilitator superfamily MFS_1</fullName>
    </submittedName>
</protein>
<evidence type="ECO:0000313" key="7">
    <source>
        <dbReference type="Proteomes" id="UP000007460"/>
    </source>
</evidence>
<evidence type="ECO:0000313" key="6">
    <source>
        <dbReference type="EMBL" id="ADE40233.1"/>
    </source>
</evidence>
<gene>
    <name evidence="6" type="ordered locus">SAR116_1990</name>
</gene>
<sequence length="358" mass="38011">MWGVLVPERSASLGLDPLMLALFLLVIGISLCAGIALVTRFEQYMPTSSTLRLGGPLMALSIAACFLTLSLPVFYIAGIFTGIAAGLLEAGLNTQASQWEQQSDRRGMSFFHAMFSAGMLIGALVITSLFKMNIMVSIGIIAGAVIYGLGMMLRSQWVRDPAPSANTSDATISLNKAIIAFLGLLIFISTLIEGGVVDWSALHLHQYHNLSLEEAGRPVLMFSVAMTSIRLVGDRLASYFQTHLLLAIPMLAAAVVMTLALYSGQPTIIIIAYGLLGLALGNAFPLIISTAGRLSGNKPLRQISMIIACAYFGLLTGPALLGLIAYMIDLNMTILALAGLALVSGIACLSLPRILKPH</sequence>
<feature type="transmembrane region" description="Helical" evidence="5">
    <location>
        <begin position="134"/>
        <end position="153"/>
    </location>
</feature>
<feature type="transmembrane region" description="Helical" evidence="5">
    <location>
        <begin position="334"/>
        <end position="355"/>
    </location>
</feature>
<dbReference type="InterPro" id="IPR036259">
    <property type="entry name" value="MFS_trans_sf"/>
</dbReference>
<dbReference type="SUPFAM" id="SSF103473">
    <property type="entry name" value="MFS general substrate transporter"/>
    <property type="match status" value="1"/>
</dbReference>
<dbReference type="HOGENOM" id="CLU_035309_1_1_5"/>
<dbReference type="eggNOG" id="COG0738">
    <property type="taxonomic scope" value="Bacteria"/>
</dbReference>
<dbReference type="PANTHER" id="PTHR23514">
    <property type="entry name" value="BYPASS OF STOP CODON PROTEIN 6"/>
    <property type="match status" value="1"/>
</dbReference>
<proteinExistence type="predicted"/>
<keyword evidence="4 5" id="KW-0472">Membrane</keyword>
<accession>D5BN40</accession>
<dbReference type="Proteomes" id="UP000007460">
    <property type="component" value="Chromosome"/>
</dbReference>
<dbReference type="STRING" id="488538.SAR116_1990"/>
<dbReference type="PANTHER" id="PTHR23514:SF13">
    <property type="entry name" value="INNER MEMBRANE PROTEIN YBJJ"/>
    <property type="match status" value="1"/>
</dbReference>
<name>D5BN40_PUNMI</name>
<evidence type="ECO:0000256" key="1">
    <source>
        <dbReference type="ARBA" id="ARBA00004141"/>
    </source>
</evidence>
<dbReference type="AlphaFoldDB" id="D5BN40"/>
<comment type="subcellular location">
    <subcellularLocation>
        <location evidence="1">Membrane</location>
        <topology evidence="1">Multi-pass membrane protein</topology>
    </subcellularLocation>
</comment>
<feature type="transmembrane region" description="Helical" evidence="5">
    <location>
        <begin position="303"/>
        <end position="328"/>
    </location>
</feature>
<evidence type="ECO:0000256" key="5">
    <source>
        <dbReference type="SAM" id="Phobius"/>
    </source>
</evidence>
<evidence type="ECO:0000256" key="3">
    <source>
        <dbReference type="ARBA" id="ARBA00022989"/>
    </source>
</evidence>
<dbReference type="EMBL" id="CP001751">
    <property type="protein sequence ID" value="ADE40233.1"/>
    <property type="molecule type" value="Genomic_DNA"/>
</dbReference>
<reference evidence="6 7" key="1">
    <citation type="journal article" date="2010" name="J. Bacteriol.">
        <title>Complete genome sequence of "Candidatus Puniceispirillum marinum" IMCC1322, a representative of the SAR116 clade in the Alphaproteobacteria.</title>
        <authorList>
            <person name="Oh H.M."/>
            <person name="Kwon K.K."/>
            <person name="Kang I."/>
            <person name="Kang S.G."/>
            <person name="Lee J.H."/>
            <person name="Kim S.J."/>
            <person name="Cho J.C."/>
        </authorList>
    </citation>
    <scope>NUCLEOTIDE SEQUENCE [LARGE SCALE GENOMIC DNA]</scope>
    <source>
        <strain evidence="6 7">IMCC1322</strain>
    </source>
</reference>
<keyword evidence="2 5" id="KW-0812">Transmembrane</keyword>
<feature type="transmembrane region" description="Helical" evidence="5">
    <location>
        <begin position="109"/>
        <end position="128"/>
    </location>
</feature>
<feature type="transmembrane region" description="Helical" evidence="5">
    <location>
        <begin position="18"/>
        <end position="38"/>
    </location>
</feature>
<evidence type="ECO:0000256" key="4">
    <source>
        <dbReference type="ARBA" id="ARBA00023136"/>
    </source>
</evidence>
<keyword evidence="7" id="KW-1185">Reference proteome</keyword>
<dbReference type="Gene3D" id="1.20.1250.20">
    <property type="entry name" value="MFS general substrate transporter like domains"/>
    <property type="match status" value="1"/>
</dbReference>
<dbReference type="InterPro" id="IPR011701">
    <property type="entry name" value="MFS"/>
</dbReference>
<feature type="transmembrane region" description="Helical" evidence="5">
    <location>
        <begin position="174"/>
        <end position="195"/>
    </location>
</feature>
<dbReference type="GO" id="GO:0016020">
    <property type="term" value="C:membrane"/>
    <property type="evidence" value="ECO:0007669"/>
    <property type="project" value="UniProtKB-SubCell"/>
</dbReference>
<dbReference type="Pfam" id="PF07690">
    <property type="entry name" value="MFS_1"/>
    <property type="match status" value="1"/>
</dbReference>
<keyword evidence="3 5" id="KW-1133">Transmembrane helix</keyword>
<feature type="transmembrane region" description="Helical" evidence="5">
    <location>
        <begin position="244"/>
        <end position="262"/>
    </location>
</feature>
<dbReference type="GO" id="GO:0022857">
    <property type="term" value="F:transmembrane transporter activity"/>
    <property type="evidence" value="ECO:0007669"/>
    <property type="project" value="InterPro"/>
</dbReference>
<dbReference type="KEGG" id="apb:SAR116_1990"/>
<dbReference type="InterPro" id="IPR051788">
    <property type="entry name" value="MFS_Transporter"/>
</dbReference>
<evidence type="ECO:0000256" key="2">
    <source>
        <dbReference type="ARBA" id="ARBA00022692"/>
    </source>
</evidence>
<feature type="transmembrane region" description="Helical" evidence="5">
    <location>
        <begin position="268"/>
        <end position="291"/>
    </location>
</feature>
<feature type="transmembrane region" description="Helical" evidence="5">
    <location>
        <begin position="58"/>
        <end position="88"/>
    </location>
</feature>